<comment type="caution">
    <text evidence="1">The sequence shown here is derived from an EMBL/GenBank/DDBJ whole genome shotgun (WGS) entry which is preliminary data.</text>
</comment>
<dbReference type="EMBL" id="JAXIOK010000012">
    <property type="protein sequence ID" value="KAK4757762.1"/>
    <property type="molecule type" value="Genomic_DNA"/>
</dbReference>
<name>A0AAN7K458_9MYRT</name>
<evidence type="ECO:0000313" key="1">
    <source>
        <dbReference type="EMBL" id="KAK4757762.1"/>
    </source>
</evidence>
<gene>
    <name evidence="1" type="ORF">SAY87_019063</name>
</gene>
<reference evidence="1 2" key="1">
    <citation type="journal article" date="2023" name="Hortic Res">
        <title>Pangenome of water caltrop reveals structural variations and asymmetric subgenome divergence after allopolyploidization.</title>
        <authorList>
            <person name="Zhang X."/>
            <person name="Chen Y."/>
            <person name="Wang L."/>
            <person name="Yuan Y."/>
            <person name="Fang M."/>
            <person name="Shi L."/>
            <person name="Lu R."/>
            <person name="Comes H.P."/>
            <person name="Ma Y."/>
            <person name="Chen Y."/>
            <person name="Huang G."/>
            <person name="Zhou Y."/>
            <person name="Zheng Z."/>
            <person name="Qiu Y."/>
        </authorList>
    </citation>
    <scope>NUCLEOTIDE SEQUENCE [LARGE SCALE GENOMIC DNA]</scope>
    <source>
        <tissue evidence="1">Roots</tissue>
    </source>
</reference>
<organism evidence="1 2">
    <name type="scientific">Trapa incisa</name>
    <dbReference type="NCBI Taxonomy" id="236973"/>
    <lineage>
        <taxon>Eukaryota</taxon>
        <taxon>Viridiplantae</taxon>
        <taxon>Streptophyta</taxon>
        <taxon>Embryophyta</taxon>
        <taxon>Tracheophyta</taxon>
        <taxon>Spermatophyta</taxon>
        <taxon>Magnoliopsida</taxon>
        <taxon>eudicotyledons</taxon>
        <taxon>Gunneridae</taxon>
        <taxon>Pentapetalae</taxon>
        <taxon>rosids</taxon>
        <taxon>malvids</taxon>
        <taxon>Myrtales</taxon>
        <taxon>Lythraceae</taxon>
        <taxon>Trapa</taxon>
    </lineage>
</organism>
<keyword evidence="2" id="KW-1185">Reference proteome</keyword>
<protein>
    <submittedName>
        <fullName evidence="1">Uncharacterized protein</fullName>
    </submittedName>
</protein>
<accession>A0AAN7K458</accession>
<sequence>MVIALFVNDATFTIEVVFLHPRQLVTRIRSGDERSIDKAMGRSYRRRRRSRELDQAQPSSFMCIRICTNLDVIARLVIITPE</sequence>
<dbReference type="Proteomes" id="UP001345219">
    <property type="component" value="Chromosome 15"/>
</dbReference>
<dbReference type="AlphaFoldDB" id="A0AAN7K458"/>
<proteinExistence type="predicted"/>
<evidence type="ECO:0000313" key="2">
    <source>
        <dbReference type="Proteomes" id="UP001345219"/>
    </source>
</evidence>